<dbReference type="AlphaFoldDB" id="A0A6A6MRP5"/>
<dbReference type="EMBL" id="JAAGAX010000005">
    <property type="protein sequence ID" value="KAF2315667.1"/>
    <property type="molecule type" value="Genomic_DNA"/>
</dbReference>
<accession>A0A6A6MRP5</accession>
<reference evidence="2 3" key="1">
    <citation type="journal article" date="2020" name="Mol. Plant">
        <title>The Chromosome-Based Rubber Tree Genome Provides New Insights into Spurge Genome Evolution and Rubber Biosynthesis.</title>
        <authorList>
            <person name="Liu J."/>
            <person name="Shi C."/>
            <person name="Shi C.C."/>
            <person name="Li W."/>
            <person name="Zhang Q.J."/>
            <person name="Zhang Y."/>
            <person name="Li K."/>
            <person name="Lu H.F."/>
            <person name="Shi C."/>
            <person name="Zhu S.T."/>
            <person name="Xiao Z.Y."/>
            <person name="Nan H."/>
            <person name="Yue Y."/>
            <person name="Zhu X.G."/>
            <person name="Wu Y."/>
            <person name="Hong X.N."/>
            <person name="Fan G.Y."/>
            <person name="Tong Y."/>
            <person name="Zhang D."/>
            <person name="Mao C.L."/>
            <person name="Liu Y.L."/>
            <person name="Hao S.J."/>
            <person name="Liu W.Q."/>
            <person name="Lv M.Q."/>
            <person name="Zhang H.B."/>
            <person name="Liu Y."/>
            <person name="Hu-Tang G.R."/>
            <person name="Wang J.P."/>
            <person name="Wang J.H."/>
            <person name="Sun Y.H."/>
            <person name="Ni S.B."/>
            <person name="Chen W.B."/>
            <person name="Zhang X.C."/>
            <person name="Jiao Y.N."/>
            <person name="Eichler E.E."/>
            <person name="Li G.H."/>
            <person name="Liu X."/>
            <person name="Gao L.Z."/>
        </authorList>
    </citation>
    <scope>NUCLEOTIDE SEQUENCE [LARGE SCALE GENOMIC DNA]</scope>
    <source>
        <strain evidence="3">cv. GT1</strain>
        <tissue evidence="2">Leaf</tissue>
    </source>
</reference>
<name>A0A6A6MRP5_HEVBR</name>
<evidence type="ECO:0000313" key="3">
    <source>
        <dbReference type="Proteomes" id="UP000467840"/>
    </source>
</evidence>
<keyword evidence="3" id="KW-1185">Reference proteome</keyword>
<proteinExistence type="predicted"/>
<feature type="region of interest" description="Disordered" evidence="1">
    <location>
        <begin position="37"/>
        <end position="66"/>
    </location>
</feature>
<gene>
    <name evidence="2" type="ORF">GH714_040191</name>
</gene>
<sequence length="113" mass="12621">MSPRMAKVDRELVSCRRDREDDEMERLGRDCIENNFEASKDGQDREYEDGLNSDLGSHVGSDFTDEDDDVVDTLSADDAHVRASAWGQLDGPLLFSHFGPDGSDLVADEAAWR</sequence>
<comment type="caution">
    <text evidence="2">The sequence shown here is derived from an EMBL/GenBank/DDBJ whole genome shotgun (WGS) entry which is preliminary data.</text>
</comment>
<evidence type="ECO:0000313" key="2">
    <source>
        <dbReference type="EMBL" id="KAF2315667.1"/>
    </source>
</evidence>
<organism evidence="2 3">
    <name type="scientific">Hevea brasiliensis</name>
    <name type="common">Para rubber tree</name>
    <name type="synonym">Siphonia brasiliensis</name>
    <dbReference type="NCBI Taxonomy" id="3981"/>
    <lineage>
        <taxon>Eukaryota</taxon>
        <taxon>Viridiplantae</taxon>
        <taxon>Streptophyta</taxon>
        <taxon>Embryophyta</taxon>
        <taxon>Tracheophyta</taxon>
        <taxon>Spermatophyta</taxon>
        <taxon>Magnoliopsida</taxon>
        <taxon>eudicotyledons</taxon>
        <taxon>Gunneridae</taxon>
        <taxon>Pentapetalae</taxon>
        <taxon>rosids</taxon>
        <taxon>fabids</taxon>
        <taxon>Malpighiales</taxon>
        <taxon>Euphorbiaceae</taxon>
        <taxon>Crotonoideae</taxon>
        <taxon>Micrandreae</taxon>
        <taxon>Hevea</taxon>
    </lineage>
</organism>
<evidence type="ECO:0000256" key="1">
    <source>
        <dbReference type="SAM" id="MobiDB-lite"/>
    </source>
</evidence>
<protein>
    <submittedName>
        <fullName evidence="2">Uncharacterized protein</fullName>
    </submittedName>
</protein>
<dbReference type="Proteomes" id="UP000467840">
    <property type="component" value="Chromosome 15"/>
</dbReference>